<sequence length="336" mass="35774">MKVSAVSTRLRTWLAALFVKAINGMSRQEDRADAVRWLALSQDIVASDTSAREKFVALNSQINARKTASVIAHSVAEAVRNYKNSDLPLPVKIAVPVTLLAVPFVGGQGAGVAALGTAAGVPALLLVFLGAAGISSILEALAQGGAGMGDLARVLELIAHDEILRRTSTAMQKAMQDEPKGAFRRDMPMAEIELRDALLTMDPFAFESHVVGFFAAQGMEAWVTRKSNDFGVDGFARHPDGLIVVQCKRNGPGNPVGRPVVQQFKGVVEENGAWRGYIVTTSSFTEEARTSAALSERIVLVDMDELIRWHLDGAEKAPHPGPPPAEPGEGECGGTV</sequence>
<comment type="caution">
    <text evidence="3">The sequence shown here is derived from an EMBL/GenBank/DDBJ whole genome shotgun (WGS) entry which is preliminary data.</text>
</comment>
<feature type="region of interest" description="Disordered" evidence="1">
    <location>
        <begin position="313"/>
        <end position="336"/>
    </location>
</feature>
<keyword evidence="3" id="KW-0255">Endonuclease</keyword>
<dbReference type="InterPro" id="IPR052906">
    <property type="entry name" value="Type_IV_Methyl-Rstrct_Enzyme"/>
</dbReference>
<dbReference type="GO" id="GO:0003677">
    <property type="term" value="F:DNA binding"/>
    <property type="evidence" value="ECO:0007669"/>
    <property type="project" value="InterPro"/>
</dbReference>
<name>A0A364NWB4_9PROT</name>
<proteinExistence type="predicted"/>
<keyword evidence="4" id="KW-1185">Reference proteome</keyword>
<keyword evidence="3" id="KW-0540">Nuclease</keyword>
<accession>A0A364NWB4</accession>
<dbReference type="InterPro" id="IPR007560">
    <property type="entry name" value="Restrct_endonuc_IV_Mrr"/>
</dbReference>
<evidence type="ECO:0000259" key="2">
    <source>
        <dbReference type="Pfam" id="PF04471"/>
    </source>
</evidence>
<dbReference type="RefSeq" id="WP_112145418.1">
    <property type="nucleotide sequence ID" value="NZ_PGTO01000010.1"/>
</dbReference>
<dbReference type="OrthoDB" id="9803736at2"/>
<gene>
    <name evidence="3" type="ORF">CU669_13120</name>
</gene>
<dbReference type="PANTHER" id="PTHR30015:SF7">
    <property type="entry name" value="TYPE IV METHYL-DIRECTED RESTRICTION ENZYME ECOKMRR"/>
    <property type="match status" value="1"/>
</dbReference>
<organism evidence="3 4">
    <name type="scientific">Paramagnetospirillum kuznetsovii</name>
    <dbReference type="NCBI Taxonomy" id="2053833"/>
    <lineage>
        <taxon>Bacteria</taxon>
        <taxon>Pseudomonadati</taxon>
        <taxon>Pseudomonadota</taxon>
        <taxon>Alphaproteobacteria</taxon>
        <taxon>Rhodospirillales</taxon>
        <taxon>Magnetospirillaceae</taxon>
        <taxon>Paramagnetospirillum</taxon>
    </lineage>
</organism>
<keyword evidence="3" id="KW-0378">Hydrolase</keyword>
<dbReference type="SUPFAM" id="SSF52980">
    <property type="entry name" value="Restriction endonuclease-like"/>
    <property type="match status" value="1"/>
</dbReference>
<dbReference type="Gene3D" id="3.40.1350.10">
    <property type="match status" value="1"/>
</dbReference>
<evidence type="ECO:0000313" key="4">
    <source>
        <dbReference type="Proteomes" id="UP000251075"/>
    </source>
</evidence>
<evidence type="ECO:0000313" key="3">
    <source>
        <dbReference type="EMBL" id="RAU21371.1"/>
    </source>
</evidence>
<dbReference type="InterPro" id="IPR011856">
    <property type="entry name" value="tRNA_endonuc-like_dom_sf"/>
</dbReference>
<dbReference type="Pfam" id="PF04471">
    <property type="entry name" value="Mrr_cat"/>
    <property type="match status" value="1"/>
</dbReference>
<dbReference type="InterPro" id="IPR011335">
    <property type="entry name" value="Restrct_endonuc-II-like"/>
</dbReference>
<evidence type="ECO:0000256" key="1">
    <source>
        <dbReference type="SAM" id="MobiDB-lite"/>
    </source>
</evidence>
<dbReference type="Proteomes" id="UP000251075">
    <property type="component" value="Unassembled WGS sequence"/>
</dbReference>
<dbReference type="PANTHER" id="PTHR30015">
    <property type="entry name" value="MRR RESTRICTION SYSTEM PROTEIN"/>
    <property type="match status" value="1"/>
</dbReference>
<protein>
    <submittedName>
        <fullName evidence="3">Restriction endonuclease</fullName>
    </submittedName>
</protein>
<dbReference type="GO" id="GO:0015666">
    <property type="term" value="F:restriction endodeoxyribonuclease activity"/>
    <property type="evidence" value="ECO:0007669"/>
    <property type="project" value="TreeGrafter"/>
</dbReference>
<feature type="domain" description="Restriction endonuclease type IV Mrr" evidence="2">
    <location>
        <begin position="199"/>
        <end position="309"/>
    </location>
</feature>
<dbReference type="AlphaFoldDB" id="A0A364NWB4"/>
<dbReference type="GO" id="GO:0009307">
    <property type="term" value="P:DNA restriction-modification system"/>
    <property type="evidence" value="ECO:0007669"/>
    <property type="project" value="InterPro"/>
</dbReference>
<dbReference type="EMBL" id="PGTO01000010">
    <property type="protein sequence ID" value="RAU21371.1"/>
    <property type="molecule type" value="Genomic_DNA"/>
</dbReference>
<reference evidence="3 4" key="1">
    <citation type="submission" date="2017-11" db="EMBL/GenBank/DDBJ databases">
        <title>Draft genome sequence of magnetotactic bacterium Magnetospirillum kuznetsovii LBB-42.</title>
        <authorList>
            <person name="Grouzdev D.S."/>
            <person name="Rysina M.S."/>
            <person name="Baslerov R.V."/>
            <person name="Koziaeva V."/>
        </authorList>
    </citation>
    <scope>NUCLEOTIDE SEQUENCE [LARGE SCALE GENOMIC DNA]</scope>
    <source>
        <strain evidence="3 4">LBB-42</strain>
    </source>
</reference>